<reference evidence="2 3" key="1">
    <citation type="journal article" date="2013" name="Proc. Natl. Acad. Sci. U.S.A.">
        <title>The king cobra genome reveals dynamic gene evolution and adaptation in the snake venom system.</title>
        <authorList>
            <person name="Vonk F.J."/>
            <person name="Casewell N.R."/>
            <person name="Henkel C.V."/>
            <person name="Heimberg A.M."/>
            <person name="Jansen H.J."/>
            <person name="McCleary R.J."/>
            <person name="Kerkkamp H.M."/>
            <person name="Vos R.A."/>
            <person name="Guerreiro I."/>
            <person name="Calvete J.J."/>
            <person name="Wuster W."/>
            <person name="Woods A.E."/>
            <person name="Logan J.M."/>
            <person name="Harrison R.A."/>
            <person name="Castoe T.A."/>
            <person name="de Koning A.P."/>
            <person name="Pollock D.D."/>
            <person name="Yandell M."/>
            <person name="Calderon D."/>
            <person name="Renjifo C."/>
            <person name="Currier R.B."/>
            <person name="Salgado D."/>
            <person name="Pla D."/>
            <person name="Sanz L."/>
            <person name="Hyder A.S."/>
            <person name="Ribeiro J.M."/>
            <person name="Arntzen J.W."/>
            <person name="van den Thillart G.E."/>
            <person name="Boetzer M."/>
            <person name="Pirovano W."/>
            <person name="Dirks R.P."/>
            <person name="Spaink H.P."/>
            <person name="Duboule D."/>
            <person name="McGlinn E."/>
            <person name="Kini R.M."/>
            <person name="Richardson M.K."/>
        </authorList>
    </citation>
    <scope>NUCLEOTIDE SEQUENCE</scope>
    <source>
        <tissue evidence="2">Blood</tissue>
    </source>
</reference>
<dbReference type="AlphaFoldDB" id="V8P1H9"/>
<dbReference type="EMBL" id="AZIM01001186">
    <property type="protein sequence ID" value="ETE67783.1"/>
    <property type="molecule type" value="Genomic_DNA"/>
</dbReference>
<comment type="caution">
    <text evidence="2">The sequence shown here is derived from an EMBL/GenBank/DDBJ whole genome shotgun (WGS) entry which is preliminary data.</text>
</comment>
<accession>V8P1H9</accession>
<evidence type="ECO:0000313" key="2">
    <source>
        <dbReference type="EMBL" id="ETE67783.1"/>
    </source>
</evidence>
<evidence type="ECO:0000256" key="1">
    <source>
        <dbReference type="SAM" id="MobiDB-lite"/>
    </source>
</evidence>
<name>V8P1H9_OPHHA</name>
<evidence type="ECO:0000313" key="3">
    <source>
        <dbReference type="Proteomes" id="UP000018936"/>
    </source>
</evidence>
<sequence>MVGGTQTVGHSPLVRGPMHGHASSFGQAVSEGVHAISPFVCASKPLLETLGNSARGGFYRFGPVWANWMLSFHLVCRTGISTDRLAPSTLPRPFQESPCDAGKYRVCAEAMEGGKQAFRKSGNGPVSGFWWASRARGRPFLPSQRTGRDIQNLGRAKNGPPGSSGRLRPPWPCPPSNRAVNRCSKQVNNEGLARDASASENGAWEVLMLPSEAPFSQKRSLGRPSDVKLATTTPASPLRSNNPDAALNEIEFDIPILENCACAYKKNSAEREIGAERESAAAVFARHPIFESWPSPFGLRAPRFRPPHAHSRHQGSDGPKAGCVEAKNRMQRLKMEHAGATIGDGDLYRLKRLIVGRPIQPTIS</sequence>
<feature type="non-terminal residue" evidence="2">
    <location>
        <position position="1"/>
    </location>
</feature>
<proteinExistence type="predicted"/>
<dbReference type="Proteomes" id="UP000018936">
    <property type="component" value="Unassembled WGS sequence"/>
</dbReference>
<organism evidence="2 3">
    <name type="scientific">Ophiophagus hannah</name>
    <name type="common">King cobra</name>
    <name type="synonym">Naja hannah</name>
    <dbReference type="NCBI Taxonomy" id="8665"/>
    <lineage>
        <taxon>Eukaryota</taxon>
        <taxon>Metazoa</taxon>
        <taxon>Chordata</taxon>
        <taxon>Craniata</taxon>
        <taxon>Vertebrata</taxon>
        <taxon>Euteleostomi</taxon>
        <taxon>Lepidosauria</taxon>
        <taxon>Squamata</taxon>
        <taxon>Bifurcata</taxon>
        <taxon>Unidentata</taxon>
        <taxon>Episquamata</taxon>
        <taxon>Toxicofera</taxon>
        <taxon>Serpentes</taxon>
        <taxon>Colubroidea</taxon>
        <taxon>Elapidae</taxon>
        <taxon>Elapinae</taxon>
        <taxon>Ophiophagus</taxon>
    </lineage>
</organism>
<feature type="compositionally biased region" description="Low complexity" evidence="1">
    <location>
        <begin position="159"/>
        <end position="168"/>
    </location>
</feature>
<gene>
    <name evidence="2" type="ORF">L345_06428</name>
</gene>
<feature type="region of interest" description="Disordered" evidence="1">
    <location>
        <begin position="141"/>
        <end position="180"/>
    </location>
</feature>
<protein>
    <submittedName>
        <fullName evidence="2">Uncharacterized protein</fullName>
    </submittedName>
</protein>
<keyword evidence="3" id="KW-1185">Reference proteome</keyword>